<dbReference type="EMBL" id="JAIXMP010000068">
    <property type="protein sequence ID" value="KAI9243677.1"/>
    <property type="molecule type" value="Genomic_DNA"/>
</dbReference>
<organism evidence="2 3">
    <name type="scientific">Phascolomyces articulosus</name>
    <dbReference type="NCBI Taxonomy" id="60185"/>
    <lineage>
        <taxon>Eukaryota</taxon>
        <taxon>Fungi</taxon>
        <taxon>Fungi incertae sedis</taxon>
        <taxon>Mucoromycota</taxon>
        <taxon>Mucoromycotina</taxon>
        <taxon>Mucoromycetes</taxon>
        <taxon>Mucorales</taxon>
        <taxon>Lichtheimiaceae</taxon>
        <taxon>Phascolomyces</taxon>
    </lineage>
</organism>
<evidence type="ECO:0000256" key="1">
    <source>
        <dbReference type="SAM" id="Phobius"/>
    </source>
</evidence>
<feature type="non-terminal residue" evidence="2">
    <location>
        <position position="1"/>
    </location>
</feature>
<keyword evidence="1" id="KW-0812">Transmembrane</keyword>
<dbReference type="Proteomes" id="UP001209540">
    <property type="component" value="Unassembled WGS sequence"/>
</dbReference>
<reference evidence="2" key="2">
    <citation type="submission" date="2023-02" db="EMBL/GenBank/DDBJ databases">
        <authorList>
            <consortium name="DOE Joint Genome Institute"/>
            <person name="Mondo S.J."/>
            <person name="Chang Y."/>
            <person name="Wang Y."/>
            <person name="Ahrendt S."/>
            <person name="Andreopoulos W."/>
            <person name="Barry K."/>
            <person name="Beard J."/>
            <person name="Benny G.L."/>
            <person name="Blankenship S."/>
            <person name="Bonito G."/>
            <person name="Cuomo C."/>
            <person name="Desiro A."/>
            <person name="Gervers K.A."/>
            <person name="Hundley H."/>
            <person name="Kuo A."/>
            <person name="LaButti K."/>
            <person name="Lang B.F."/>
            <person name="Lipzen A."/>
            <person name="O'Donnell K."/>
            <person name="Pangilinan J."/>
            <person name="Reynolds N."/>
            <person name="Sandor L."/>
            <person name="Smith M.W."/>
            <person name="Tsang A."/>
            <person name="Grigoriev I.V."/>
            <person name="Stajich J.E."/>
            <person name="Spatafora J.W."/>
        </authorList>
    </citation>
    <scope>NUCLEOTIDE SEQUENCE</scope>
    <source>
        <strain evidence="2">RSA 2281</strain>
    </source>
</reference>
<sequence>IDIKGGNIFFYILLQYYDLHLYFIILLYYNEQHEYITNIKIELTCSLMELY</sequence>
<reference evidence="2" key="1">
    <citation type="journal article" date="2022" name="IScience">
        <title>Evolution of zygomycete secretomes and the origins of terrestrial fungal ecologies.</title>
        <authorList>
            <person name="Chang Y."/>
            <person name="Wang Y."/>
            <person name="Mondo S."/>
            <person name="Ahrendt S."/>
            <person name="Andreopoulos W."/>
            <person name="Barry K."/>
            <person name="Beard J."/>
            <person name="Benny G.L."/>
            <person name="Blankenship S."/>
            <person name="Bonito G."/>
            <person name="Cuomo C."/>
            <person name="Desiro A."/>
            <person name="Gervers K.A."/>
            <person name="Hundley H."/>
            <person name="Kuo A."/>
            <person name="LaButti K."/>
            <person name="Lang B.F."/>
            <person name="Lipzen A."/>
            <person name="O'Donnell K."/>
            <person name="Pangilinan J."/>
            <person name="Reynolds N."/>
            <person name="Sandor L."/>
            <person name="Smith M.E."/>
            <person name="Tsang A."/>
            <person name="Grigoriev I.V."/>
            <person name="Stajich J.E."/>
            <person name="Spatafora J.W."/>
        </authorList>
    </citation>
    <scope>NUCLEOTIDE SEQUENCE</scope>
    <source>
        <strain evidence="2">RSA 2281</strain>
    </source>
</reference>
<proteinExistence type="predicted"/>
<gene>
    <name evidence="2" type="ORF">BDA99DRAFT_529997</name>
</gene>
<accession>A0AAD5JLD7</accession>
<evidence type="ECO:0000313" key="2">
    <source>
        <dbReference type="EMBL" id="KAI9243677.1"/>
    </source>
</evidence>
<keyword evidence="1" id="KW-1133">Transmembrane helix</keyword>
<name>A0AAD5JLD7_9FUNG</name>
<evidence type="ECO:0000313" key="3">
    <source>
        <dbReference type="Proteomes" id="UP001209540"/>
    </source>
</evidence>
<feature type="transmembrane region" description="Helical" evidence="1">
    <location>
        <begin position="6"/>
        <end position="29"/>
    </location>
</feature>
<keyword evidence="3" id="KW-1185">Reference proteome</keyword>
<comment type="caution">
    <text evidence="2">The sequence shown here is derived from an EMBL/GenBank/DDBJ whole genome shotgun (WGS) entry which is preliminary data.</text>
</comment>
<dbReference type="AlphaFoldDB" id="A0AAD5JLD7"/>
<protein>
    <submittedName>
        <fullName evidence="2">Uncharacterized protein</fullName>
    </submittedName>
</protein>
<keyword evidence="1" id="KW-0472">Membrane</keyword>